<dbReference type="EMBL" id="CAADFK010000134">
    <property type="protein sequence ID" value="VFK18123.1"/>
    <property type="molecule type" value="Genomic_DNA"/>
</dbReference>
<feature type="region of interest" description="Disordered" evidence="1">
    <location>
        <begin position="171"/>
        <end position="191"/>
    </location>
</feature>
<proteinExistence type="predicted"/>
<reference evidence="3" key="1">
    <citation type="submission" date="2019-02" db="EMBL/GenBank/DDBJ databases">
        <authorList>
            <person name="Gruber-Vodicka R. H."/>
            <person name="Seah K. B. B."/>
        </authorList>
    </citation>
    <scope>NUCLEOTIDE SEQUENCE</scope>
    <source>
        <strain evidence="3">BECK_S313</strain>
    </source>
</reference>
<gene>
    <name evidence="3" type="ORF">BECKLPF1236B_GA0070989_113411</name>
</gene>
<feature type="domain" description="Bacteriophage Mu Gp45 N-terminal" evidence="2">
    <location>
        <begin position="25"/>
        <end position="78"/>
    </location>
</feature>
<feature type="compositionally biased region" description="Polar residues" evidence="1">
    <location>
        <begin position="178"/>
        <end position="191"/>
    </location>
</feature>
<dbReference type="PIRSF" id="PIRSF012337">
    <property type="entry name" value="gp45"/>
    <property type="match status" value="1"/>
</dbReference>
<dbReference type="NCBIfam" id="TIGR01644">
    <property type="entry name" value="phage_P2_V"/>
    <property type="match status" value="1"/>
</dbReference>
<accession>A0A450WM49</accession>
<dbReference type="InterPro" id="IPR053861">
    <property type="entry name" value="Phage_Mu_Gp45_N"/>
</dbReference>
<name>A0A450WM49_9GAMM</name>
<protein>
    <submittedName>
        <fullName evidence="3">Phage baseplate assembly protein V</fullName>
    </submittedName>
</protein>
<dbReference type="Pfam" id="PF06890">
    <property type="entry name" value="Phage_Mu_Gp45"/>
    <property type="match status" value="1"/>
</dbReference>
<organism evidence="3">
    <name type="scientific">Candidatus Kentrum sp. LPFa</name>
    <dbReference type="NCBI Taxonomy" id="2126335"/>
    <lineage>
        <taxon>Bacteria</taxon>
        <taxon>Pseudomonadati</taxon>
        <taxon>Pseudomonadota</taxon>
        <taxon>Gammaproteobacteria</taxon>
        <taxon>Candidatus Kentrum</taxon>
    </lineage>
</organism>
<evidence type="ECO:0000256" key="1">
    <source>
        <dbReference type="SAM" id="MobiDB-lite"/>
    </source>
</evidence>
<dbReference type="InterPro" id="IPR014462">
    <property type="entry name" value="Phage_Mu_Gp45"/>
</dbReference>
<evidence type="ECO:0000259" key="2">
    <source>
        <dbReference type="Pfam" id="PF06890"/>
    </source>
</evidence>
<dbReference type="InterPro" id="IPR013046">
    <property type="entry name" value="GpV/Gp45"/>
</dbReference>
<evidence type="ECO:0000313" key="3">
    <source>
        <dbReference type="EMBL" id="VFK18123.1"/>
    </source>
</evidence>
<sequence>MMDQIWTRLQLLFASGVGKLVGHDRIQARVLRGEVLPNIDRIEPYGYSYRPKPGCQPYIVFPAGDRSYGVALVVGDKRYKMTLTEGEVALHDDGGNHVYLKRGGVIEAKASGRVIADTPLFEATGDAIIHGNLQVRGNTRSNAGYHGEGGGVAAMQSGLFVKGPLTVNGKDVSDAHTHTSNGPGVSTTGVD</sequence>
<dbReference type="AlphaFoldDB" id="A0A450WM49"/>